<dbReference type="Gene3D" id="3.20.20.300">
    <property type="entry name" value="Glycoside hydrolase, family 3, N-terminal domain"/>
    <property type="match status" value="1"/>
</dbReference>
<comment type="catalytic activity">
    <reaction evidence="1">
        <text>Hydrolysis of terminal non-reducing N-acetyl-D-hexosamine residues in N-acetyl-beta-D-hexosaminides.</text>
        <dbReference type="EC" id="3.2.1.52"/>
    </reaction>
</comment>
<dbReference type="EMBL" id="AQHF01000034">
    <property type="protein sequence ID" value="MBE0349029.1"/>
    <property type="molecule type" value="Genomic_DNA"/>
</dbReference>
<dbReference type="PANTHER" id="PTHR30480:SF13">
    <property type="entry name" value="BETA-HEXOSAMINIDASE"/>
    <property type="match status" value="1"/>
</dbReference>
<evidence type="ECO:0000313" key="7">
    <source>
        <dbReference type="EMBL" id="MBE0349029.1"/>
    </source>
</evidence>
<keyword evidence="5" id="KW-0326">Glycosidase</keyword>
<dbReference type="InterPro" id="IPR036962">
    <property type="entry name" value="Glyco_hydro_3_N_sf"/>
</dbReference>
<evidence type="ECO:0000256" key="3">
    <source>
        <dbReference type="ARBA" id="ARBA00012663"/>
    </source>
</evidence>
<dbReference type="InterPro" id="IPR036881">
    <property type="entry name" value="Glyco_hydro_3_C_sf"/>
</dbReference>
<dbReference type="PROSITE" id="PS00775">
    <property type="entry name" value="GLYCOSYL_HYDROL_F3"/>
    <property type="match status" value="1"/>
</dbReference>
<proteinExistence type="inferred from homology"/>
<protein>
    <recommendedName>
        <fullName evidence="3">beta-N-acetylhexosaminidase</fullName>
        <ecNumber evidence="3">3.2.1.52</ecNumber>
    </recommendedName>
</protein>
<dbReference type="PANTHER" id="PTHR30480">
    <property type="entry name" value="BETA-HEXOSAMINIDASE-RELATED"/>
    <property type="match status" value="1"/>
</dbReference>
<dbReference type="InterPro" id="IPR001764">
    <property type="entry name" value="Glyco_hydro_3_N"/>
</dbReference>
<dbReference type="InterPro" id="IPR017853">
    <property type="entry name" value="GH"/>
</dbReference>
<dbReference type="GO" id="GO:0009254">
    <property type="term" value="P:peptidoglycan turnover"/>
    <property type="evidence" value="ECO:0007669"/>
    <property type="project" value="TreeGrafter"/>
</dbReference>
<dbReference type="InterPro" id="IPR050226">
    <property type="entry name" value="NagZ_Beta-hexosaminidase"/>
</dbReference>
<dbReference type="GO" id="GO:0004563">
    <property type="term" value="F:beta-N-acetylhexosaminidase activity"/>
    <property type="evidence" value="ECO:0007669"/>
    <property type="project" value="UniProtKB-EC"/>
</dbReference>
<keyword evidence="4" id="KW-0378">Hydrolase</keyword>
<keyword evidence="8" id="KW-1185">Reference proteome</keyword>
<name>A0A8I0MZN3_9GAMM</name>
<evidence type="ECO:0000256" key="2">
    <source>
        <dbReference type="ARBA" id="ARBA00005336"/>
    </source>
</evidence>
<dbReference type="SUPFAM" id="SSF52279">
    <property type="entry name" value="Beta-D-glucan exohydrolase, C-terminal domain"/>
    <property type="match status" value="1"/>
</dbReference>
<evidence type="ECO:0000313" key="8">
    <source>
        <dbReference type="Proteomes" id="UP000660708"/>
    </source>
</evidence>
<comment type="similarity">
    <text evidence="2">Belongs to the glycosyl hydrolase 3 family.</text>
</comment>
<dbReference type="Gene3D" id="3.40.50.1700">
    <property type="entry name" value="Glycoside hydrolase family 3 C-terminal domain"/>
    <property type="match status" value="1"/>
</dbReference>
<evidence type="ECO:0000256" key="5">
    <source>
        <dbReference type="ARBA" id="ARBA00023295"/>
    </source>
</evidence>
<evidence type="ECO:0000256" key="4">
    <source>
        <dbReference type="ARBA" id="ARBA00022801"/>
    </source>
</evidence>
<feature type="domain" description="Glycoside hydrolase family 3 N-terminal" evidence="6">
    <location>
        <begin position="7"/>
        <end position="332"/>
    </location>
</feature>
<sequence length="551" mass="59242">MTTLPPELAELISQHEIGGAILFSENVQDTTQIVGLSNALQRAAQNSKSKLPLFVAIDQEGGRVARINRQQATSFTGNMSIGATYLQHGDSYATKVAEAIGKELHSLGINVNFAPTVDVNSNPNNPVINVRSFSETPDVVAKLGLAQVKAFEDTGVISALKHFPGHGDTYVDSHTGLPRVDHDRETIDSQDVFPFAEIIKAHPPGMIMTAHIQYPALDSSTLVNSQGQRMIKPATMSYQIMTQLLRHELGYQGVTVTDALDMAGISDFFNPVDATIATFNAGVDIALMPIAIRSPKDIERFEQYMSKLVQAAKSGRLDKSQLNESISRITTLKNKIPNTAASVAIAHSTLGNPKHRALEAELALAAITQVKNEGLIPLSNDVKTLHLIMPDRQKCLALEQALQTISQHPLTVTCTSLQAYDPDIALKAMSQADVVIAAHASPPQSAVEIGGMDDVKKLRAHGVAKNEQPAALQKLLKQGQQLAKKQVFISLRAPYEISTFAPFSDAVLASYAYNVDIVNGDKVSGPAYTALAKVLLGIAKAQGSLPVTIDK</sequence>
<dbReference type="EC" id="3.2.1.52" evidence="3"/>
<reference evidence="7 8" key="1">
    <citation type="submission" date="2015-06" db="EMBL/GenBank/DDBJ databases">
        <title>Genome sequence of Pseudoalteromonas peptidolytica.</title>
        <authorList>
            <person name="Xie B.-B."/>
            <person name="Rong J.-C."/>
            <person name="Qin Q.-L."/>
            <person name="Zhang Y.-Z."/>
        </authorList>
    </citation>
    <scope>NUCLEOTIDE SEQUENCE [LARGE SCALE GENOMIC DNA]</scope>
    <source>
        <strain evidence="7 8">F12-50-A1</strain>
    </source>
</reference>
<dbReference type="SUPFAM" id="SSF51445">
    <property type="entry name" value="(Trans)glycosidases"/>
    <property type="match status" value="1"/>
</dbReference>
<evidence type="ECO:0000259" key="6">
    <source>
        <dbReference type="Pfam" id="PF00933"/>
    </source>
</evidence>
<accession>A0A8I0MZN3</accession>
<dbReference type="GO" id="GO:0005975">
    <property type="term" value="P:carbohydrate metabolic process"/>
    <property type="evidence" value="ECO:0007669"/>
    <property type="project" value="InterPro"/>
</dbReference>
<evidence type="ECO:0000256" key="1">
    <source>
        <dbReference type="ARBA" id="ARBA00001231"/>
    </source>
</evidence>
<comment type="caution">
    <text evidence="7">The sequence shown here is derived from an EMBL/GenBank/DDBJ whole genome shotgun (WGS) entry which is preliminary data.</text>
</comment>
<dbReference type="AlphaFoldDB" id="A0A8I0MZN3"/>
<organism evidence="7 8">
    <name type="scientific">Pseudoalteromonas peptidolytica F12-50-A1</name>
    <dbReference type="NCBI Taxonomy" id="1315280"/>
    <lineage>
        <taxon>Bacteria</taxon>
        <taxon>Pseudomonadati</taxon>
        <taxon>Pseudomonadota</taxon>
        <taxon>Gammaproteobacteria</taxon>
        <taxon>Alteromonadales</taxon>
        <taxon>Pseudoalteromonadaceae</taxon>
        <taxon>Pseudoalteromonas</taxon>
    </lineage>
</organism>
<dbReference type="InterPro" id="IPR019800">
    <property type="entry name" value="Glyco_hydro_3_AS"/>
</dbReference>
<gene>
    <name evidence="7" type="primary">nagZ</name>
    <name evidence="7" type="ORF">PPEP_b0927</name>
</gene>
<dbReference type="Proteomes" id="UP000660708">
    <property type="component" value="Unassembled WGS sequence"/>
</dbReference>
<dbReference type="Pfam" id="PF00933">
    <property type="entry name" value="Glyco_hydro_3"/>
    <property type="match status" value="1"/>
</dbReference>